<name>A0ABP7PHM6_9SPHI</name>
<protein>
    <recommendedName>
        <fullName evidence="3">DUF4276 family protein</fullName>
    </recommendedName>
</protein>
<sequence length="190" mass="22158">MIKVGLVGEDPNDTSSIKNLLDKRYKGRVQFRSLAKGIKGHQLDSPKIKKSLPIEFEDQQCKFIVYIRDLDAFKSQEDKLQTKTKWFKDLDALVNNEGILLLNIWELEALIFGDIETFNKIHSIDHKFKSDPMKVKDPKEVLKHLTSKSKKQFKESHCPEIFKQLNIDKIEAKCACFRDFIAEFDEKLKN</sequence>
<comment type="caution">
    <text evidence="1">The sequence shown here is derived from an EMBL/GenBank/DDBJ whole genome shotgun (WGS) entry which is preliminary data.</text>
</comment>
<dbReference type="InterPro" id="IPR025455">
    <property type="entry name" value="DUF4276"/>
</dbReference>
<dbReference type="Proteomes" id="UP001500742">
    <property type="component" value="Unassembled WGS sequence"/>
</dbReference>
<keyword evidence="2" id="KW-1185">Reference proteome</keyword>
<evidence type="ECO:0008006" key="3">
    <source>
        <dbReference type="Google" id="ProtNLM"/>
    </source>
</evidence>
<evidence type="ECO:0000313" key="2">
    <source>
        <dbReference type="Proteomes" id="UP001500742"/>
    </source>
</evidence>
<gene>
    <name evidence="1" type="ORF">GCM10022210_12860</name>
</gene>
<dbReference type="Pfam" id="PF14103">
    <property type="entry name" value="DUF4276"/>
    <property type="match status" value="1"/>
</dbReference>
<dbReference type="EMBL" id="BAAAZC010000009">
    <property type="protein sequence ID" value="GAA3965824.1"/>
    <property type="molecule type" value="Genomic_DNA"/>
</dbReference>
<reference evidence="2" key="1">
    <citation type="journal article" date="2019" name="Int. J. Syst. Evol. Microbiol.">
        <title>The Global Catalogue of Microorganisms (GCM) 10K type strain sequencing project: providing services to taxonomists for standard genome sequencing and annotation.</title>
        <authorList>
            <consortium name="The Broad Institute Genomics Platform"/>
            <consortium name="The Broad Institute Genome Sequencing Center for Infectious Disease"/>
            <person name="Wu L."/>
            <person name="Ma J."/>
        </authorList>
    </citation>
    <scope>NUCLEOTIDE SEQUENCE [LARGE SCALE GENOMIC DNA]</scope>
    <source>
        <strain evidence="2">JCM 16601</strain>
    </source>
</reference>
<organism evidence="1 2">
    <name type="scientific">Mucilaginibacter dorajii</name>
    <dbReference type="NCBI Taxonomy" id="692994"/>
    <lineage>
        <taxon>Bacteria</taxon>
        <taxon>Pseudomonadati</taxon>
        <taxon>Bacteroidota</taxon>
        <taxon>Sphingobacteriia</taxon>
        <taxon>Sphingobacteriales</taxon>
        <taxon>Sphingobacteriaceae</taxon>
        <taxon>Mucilaginibacter</taxon>
    </lineage>
</organism>
<accession>A0ABP7PHM6</accession>
<evidence type="ECO:0000313" key="1">
    <source>
        <dbReference type="EMBL" id="GAA3965824.1"/>
    </source>
</evidence>
<proteinExistence type="predicted"/>
<dbReference type="RefSeq" id="WP_259088556.1">
    <property type="nucleotide sequence ID" value="NZ_BAAAZC010000009.1"/>
</dbReference>